<evidence type="ECO:0000313" key="2">
    <source>
        <dbReference type="Proteomes" id="UP001163321"/>
    </source>
</evidence>
<dbReference type="EMBL" id="CM047581">
    <property type="protein sequence ID" value="KAI9916812.1"/>
    <property type="molecule type" value="Genomic_DNA"/>
</dbReference>
<dbReference type="Proteomes" id="UP001163321">
    <property type="component" value="Chromosome 2"/>
</dbReference>
<protein>
    <submittedName>
        <fullName evidence="1">Uncharacterized protein</fullName>
    </submittedName>
</protein>
<comment type="caution">
    <text evidence="1">The sequence shown here is derived from an EMBL/GenBank/DDBJ whole genome shotgun (WGS) entry which is preliminary data.</text>
</comment>
<proteinExistence type="predicted"/>
<organism evidence="1 2">
    <name type="scientific">Peronosclerospora sorghi</name>
    <dbReference type="NCBI Taxonomy" id="230839"/>
    <lineage>
        <taxon>Eukaryota</taxon>
        <taxon>Sar</taxon>
        <taxon>Stramenopiles</taxon>
        <taxon>Oomycota</taxon>
        <taxon>Peronosporomycetes</taxon>
        <taxon>Peronosporales</taxon>
        <taxon>Peronosporaceae</taxon>
        <taxon>Peronosclerospora</taxon>
    </lineage>
</organism>
<name>A0ACC0WEH1_9STRA</name>
<keyword evidence="2" id="KW-1185">Reference proteome</keyword>
<reference evidence="1 2" key="1">
    <citation type="journal article" date="2022" name="bioRxiv">
        <title>The genome of the oomycete Peronosclerospora sorghi, a cosmopolitan pathogen of maize and sorghum, is inflated with dispersed pseudogenes.</title>
        <authorList>
            <person name="Fletcher K."/>
            <person name="Martin F."/>
            <person name="Isakeit T."/>
            <person name="Cavanaugh K."/>
            <person name="Magill C."/>
            <person name="Michelmore R."/>
        </authorList>
    </citation>
    <scope>NUCLEOTIDE SEQUENCE [LARGE SCALE GENOMIC DNA]</scope>
    <source>
        <strain evidence="1">P6</strain>
    </source>
</reference>
<gene>
    <name evidence="1" type="ORF">PsorP6_017969</name>
</gene>
<accession>A0ACC0WEH1</accession>
<evidence type="ECO:0000313" key="1">
    <source>
        <dbReference type="EMBL" id="KAI9916812.1"/>
    </source>
</evidence>
<sequence>MARKVGKTVSRARFIVKICFLVDFKVTITDLASSHNLSSSNALTLLLSLGSTLLLASAYHCFGIFLSISLTMLSTPPLEFHIWLSSSQTSRRWTKRTGHMTRDEVLHFLSEQENEDDVVVNGRAVVMESSDTEMMMECD</sequence>